<evidence type="ECO:0000256" key="1">
    <source>
        <dbReference type="ARBA" id="ARBA00004406"/>
    </source>
</evidence>
<feature type="non-terminal residue" evidence="10">
    <location>
        <position position="1"/>
    </location>
</feature>
<dbReference type="PANTHER" id="PTHR46424:SF1">
    <property type="entry name" value="UBX DOMAIN-CONTAINING PROTEIN 4"/>
    <property type="match status" value="1"/>
</dbReference>
<evidence type="ECO:0000256" key="8">
    <source>
        <dbReference type="SAM" id="MobiDB-lite"/>
    </source>
</evidence>
<dbReference type="Pfam" id="PF00789">
    <property type="entry name" value="UBX"/>
    <property type="match status" value="1"/>
</dbReference>
<reference evidence="10" key="1">
    <citation type="submission" date="2019-10" db="EMBL/GenBank/DDBJ databases">
        <title>Bird 10,000 Genomes (B10K) Project - Family phase.</title>
        <authorList>
            <person name="Zhang G."/>
        </authorList>
    </citation>
    <scope>NUCLEOTIDE SEQUENCE</scope>
    <source>
        <strain evidence="10">B10K-DU-002-10</strain>
        <tissue evidence="10">Muscle</tissue>
    </source>
</reference>
<feature type="non-terminal residue" evidence="10">
    <location>
        <position position="497"/>
    </location>
</feature>
<dbReference type="Proteomes" id="UP000628412">
    <property type="component" value="Unassembled WGS sequence"/>
</dbReference>
<feature type="coiled-coil region" evidence="7">
    <location>
        <begin position="186"/>
        <end position="258"/>
    </location>
</feature>
<evidence type="ECO:0000256" key="4">
    <source>
        <dbReference type="ARBA" id="ARBA00040925"/>
    </source>
</evidence>
<dbReference type="InterPro" id="IPR029071">
    <property type="entry name" value="Ubiquitin-like_domsf"/>
</dbReference>
<dbReference type="SUPFAM" id="SSF54236">
    <property type="entry name" value="Ubiquitin-like"/>
    <property type="match status" value="1"/>
</dbReference>
<proteinExistence type="predicted"/>
<evidence type="ECO:0000256" key="3">
    <source>
        <dbReference type="ARBA" id="ARBA00038812"/>
    </source>
</evidence>
<feature type="compositionally biased region" description="Low complexity" evidence="8">
    <location>
        <begin position="102"/>
        <end position="113"/>
    </location>
</feature>
<comment type="subunit">
    <text evidence="3">Directly interacts with VCP. Interacts with UBQLN1. Forms a complex with VCP and UBQLN1.</text>
</comment>
<dbReference type="AlphaFoldDB" id="A0A850YE02"/>
<dbReference type="PROSITE" id="PS50033">
    <property type="entry name" value="UBX"/>
    <property type="match status" value="1"/>
</dbReference>
<feature type="region of interest" description="Disordered" evidence="8">
    <location>
        <begin position="141"/>
        <end position="165"/>
    </location>
</feature>
<dbReference type="EMBL" id="WEIU01008657">
    <property type="protein sequence ID" value="NWH87829.1"/>
    <property type="molecule type" value="Genomic_DNA"/>
</dbReference>
<keyword evidence="11" id="KW-1185">Reference proteome</keyword>
<name>A0A850YE02_AEGCA</name>
<feature type="compositionally biased region" description="Basic and acidic residues" evidence="8">
    <location>
        <begin position="461"/>
        <end position="480"/>
    </location>
</feature>
<evidence type="ECO:0000256" key="2">
    <source>
        <dbReference type="ARBA" id="ARBA00023230"/>
    </source>
</evidence>
<comment type="subcellular location">
    <subcellularLocation>
        <location evidence="1">Endoplasmic reticulum membrane</location>
        <topology evidence="1">Peripheral membrane protein</topology>
    </subcellularLocation>
</comment>
<evidence type="ECO:0000256" key="7">
    <source>
        <dbReference type="SAM" id="Coils"/>
    </source>
</evidence>
<keyword evidence="2" id="KW-0834">Unfolded protein response</keyword>
<dbReference type="PANTHER" id="PTHR46424">
    <property type="entry name" value="UBX DOMAIN-CONTAINING PROTEIN 4"/>
    <property type="match status" value="1"/>
</dbReference>
<accession>A0A850YE02</accession>
<dbReference type="GO" id="GO:0036503">
    <property type="term" value="P:ERAD pathway"/>
    <property type="evidence" value="ECO:0007669"/>
    <property type="project" value="TreeGrafter"/>
</dbReference>
<dbReference type="InterPro" id="IPR001012">
    <property type="entry name" value="UBX_dom"/>
</dbReference>
<evidence type="ECO:0000256" key="5">
    <source>
        <dbReference type="ARBA" id="ARBA00041575"/>
    </source>
</evidence>
<dbReference type="CDD" id="cd16117">
    <property type="entry name" value="UBX_UBXN4"/>
    <property type="match status" value="1"/>
</dbReference>
<dbReference type="InterPro" id="IPR036249">
    <property type="entry name" value="Thioredoxin-like_sf"/>
</dbReference>
<dbReference type="Gene3D" id="3.40.30.10">
    <property type="entry name" value="Glutaredoxin"/>
    <property type="match status" value="1"/>
</dbReference>
<dbReference type="GO" id="GO:0005789">
    <property type="term" value="C:endoplasmic reticulum membrane"/>
    <property type="evidence" value="ECO:0007669"/>
    <property type="project" value="UniProtKB-SubCell"/>
</dbReference>
<feature type="region of interest" description="Disordered" evidence="8">
    <location>
        <begin position="88"/>
        <end position="128"/>
    </location>
</feature>
<evidence type="ECO:0000313" key="11">
    <source>
        <dbReference type="Proteomes" id="UP000628412"/>
    </source>
</evidence>
<protein>
    <recommendedName>
        <fullName evidence="4">UBX domain-containing protein 4</fullName>
    </recommendedName>
    <alternativeName>
        <fullName evidence="5">UBX domain-containing protein 2</fullName>
    </alternativeName>
</protein>
<evidence type="ECO:0000259" key="9">
    <source>
        <dbReference type="PROSITE" id="PS50033"/>
    </source>
</evidence>
<dbReference type="SUPFAM" id="SSF52833">
    <property type="entry name" value="Thioredoxin-like"/>
    <property type="match status" value="1"/>
</dbReference>
<comment type="caution">
    <text evidence="10">The sequence shown here is derived from an EMBL/GenBank/DDBJ whole genome shotgun (WGS) entry which is preliminary data.</text>
</comment>
<sequence length="497" mass="55463">VLCPAGEDEQSTEMAARWEDEKVTEAASDGFVAIKIDTKSEACLQFSQIYPVVCVPSSFFIGDNGIPLEVIAGSVSVEELVTRIQKVKQMHTGKGRPLENGSQAPAPCPSSQSDGAPGSADSRAGLCDSPEAVMPETIASSADEANSGQASQEATNSADEQTNGAQPVNDLTLKVERQVFFCRLLNVLLTKRLEERREEKRKEEEQKEIKKEIERRKTGKEMLEYKRRQEEELTKRMLEERNREKAEERAARERIRQQIAMDRAERAARFAKSKEEAEAAKAAALQAKQAEIEARKEAAQRERSAIARIQFRLPDGSSFTNQFPSEARLEEARQFAAQTVGNTYGNFSLATMFPRREFTKEDYGKKLLELELAPSASVVLLPAGRPATSVVQASGSDLWKFLGTILYPLLAVWRFISNFLFTSPPPAQPSVRSAHQQEHSAPSTSGSIEQSRQAVRKRVVEKRGEDFKKEGKIYRLRTQDDGEDENNTWNGNSTQQM</sequence>
<organism evidence="10 11">
    <name type="scientific">Aegithalos caudatus</name>
    <name type="common">Long-tailed tit</name>
    <name type="synonym">Acredula caudata</name>
    <dbReference type="NCBI Taxonomy" id="73327"/>
    <lineage>
        <taxon>Eukaryota</taxon>
        <taxon>Metazoa</taxon>
        <taxon>Chordata</taxon>
        <taxon>Craniata</taxon>
        <taxon>Vertebrata</taxon>
        <taxon>Euteleostomi</taxon>
        <taxon>Archelosauria</taxon>
        <taxon>Archosauria</taxon>
        <taxon>Dinosauria</taxon>
        <taxon>Saurischia</taxon>
        <taxon>Theropoda</taxon>
        <taxon>Coelurosauria</taxon>
        <taxon>Aves</taxon>
        <taxon>Neognathae</taxon>
        <taxon>Neoaves</taxon>
        <taxon>Telluraves</taxon>
        <taxon>Australaves</taxon>
        <taxon>Passeriformes</taxon>
        <taxon>Sylvioidea</taxon>
        <taxon>Aegithalidae</taxon>
        <taxon>Aegithalos</taxon>
    </lineage>
</organism>
<feature type="compositionally biased region" description="Polar residues" evidence="8">
    <location>
        <begin position="430"/>
        <end position="453"/>
    </location>
</feature>
<keyword evidence="7" id="KW-0175">Coiled coil</keyword>
<feature type="domain" description="UBX" evidence="9">
    <location>
        <begin position="302"/>
        <end position="380"/>
    </location>
</feature>
<evidence type="ECO:0000313" key="10">
    <source>
        <dbReference type="EMBL" id="NWH87829.1"/>
    </source>
</evidence>
<feature type="region of interest" description="Disordered" evidence="8">
    <location>
        <begin position="426"/>
        <end position="497"/>
    </location>
</feature>
<comment type="function">
    <text evidence="6">Involved in endoplasmic reticulum-associated protein degradation (ERAD). Acts as a platform to recruit both UBQLN1 and VCP to the ER during ERAD.</text>
</comment>
<dbReference type="GO" id="GO:0006986">
    <property type="term" value="P:response to unfolded protein"/>
    <property type="evidence" value="ECO:0007669"/>
    <property type="project" value="UniProtKB-KW"/>
</dbReference>
<gene>
    <name evidence="10" type="primary">Ubxn4</name>
    <name evidence="10" type="ORF">AEGCAU_R10772</name>
</gene>
<dbReference type="SMART" id="SM00166">
    <property type="entry name" value="UBX"/>
    <property type="match status" value="1"/>
</dbReference>
<evidence type="ECO:0000256" key="6">
    <source>
        <dbReference type="ARBA" id="ARBA00046062"/>
    </source>
</evidence>
<feature type="compositionally biased region" description="Polar residues" evidence="8">
    <location>
        <begin position="487"/>
        <end position="497"/>
    </location>
</feature>
<dbReference type="Gene3D" id="3.10.20.90">
    <property type="entry name" value="Phosphatidylinositol 3-kinase Catalytic Subunit, Chain A, domain 1"/>
    <property type="match status" value="1"/>
</dbReference>